<proteinExistence type="predicted"/>
<dbReference type="InterPro" id="IPR007349">
    <property type="entry name" value="DUF418"/>
</dbReference>
<organism evidence="4 5">
    <name type="scientific">Corynebacterium breve</name>
    <dbReference type="NCBI Taxonomy" id="3049799"/>
    <lineage>
        <taxon>Bacteria</taxon>
        <taxon>Bacillati</taxon>
        <taxon>Actinomycetota</taxon>
        <taxon>Actinomycetes</taxon>
        <taxon>Mycobacteriales</taxon>
        <taxon>Corynebacteriaceae</taxon>
        <taxon>Corynebacterium</taxon>
    </lineage>
</organism>
<keyword evidence="1" id="KW-0472">Membrane</keyword>
<evidence type="ECO:0000259" key="2">
    <source>
        <dbReference type="Pfam" id="PF04235"/>
    </source>
</evidence>
<feature type="domain" description="Heparan-alpha-glucosaminide N-acetyltransferase catalytic" evidence="3">
    <location>
        <begin position="5"/>
        <end position="195"/>
    </location>
</feature>
<dbReference type="Pfam" id="PF04235">
    <property type="entry name" value="DUF418"/>
    <property type="match status" value="1"/>
</dbReference>
<reference evidence="4 5" key="1">
    <citation type="submission" date="2023-05" db="EMBL/GenBank/DDBJ databases">
        <title>Corynebacterium suedekumii sp. nov. and Corynebacterium breve sp. nov. isolated from raw cow's milk.</title>
        <authorList>
            <person name="Baer M.K."/>
            <person name="Mehl L."/>
            <person name="Hellmuth R."/>
            <person name="Marke G."/>
            <person name="Lipski A."/>
        </authorList>
    </citation>
    <scope>NUCLEOTIDE SEQUENCE [LARGE SCALE GENOMIC DNA]</scope>
    <source>
        <strain evidence="4 5">R4</strain>
    </source>
</reference>
<feature type="transmembrane region" description="Helical" evidence="1">
    <location>
        <begin position="71"/>
        <end position="87"/>
    </location>
</feature>
<dbReference type="EMBL" id="CP126969">
    <property type="protein sequence ID" value="WIM68225.1"/>
    <property type="molecule type" value="Genomic_DNA"/>
</dbReference>
<feature type="domain" description="DUF418" evidence="2">
    <location>
        <begin position="256"/>
        <end position="359"/>
    </location>
</feature>
<feature type="transmembrane region" description="Helical" evidence="1">
    <location>
        <begin position="116"/>
        <end position="136"/>
    </location>
</feature>
<keyword evidence="1" id="KW-1133">Transmembrane helix</keyword>
<feature type="transmembrane region" description="Helical" evidence="1">
    <location>
        <begin position="39"/>
        <end position="59"/>
    </location>
</feature>
<feature type="transmembrane region" description="Helical" evidence="1">
    <location>
        <begin position="166"/>
        <end position="189"/>
    </location>
</feature>
<keyword evidence="5" id="KW-1185">Reference proteome</keyword>
<keyword evidence="1" id="KW-0812">Transmembrane</keyword>
<dbReference type="InterPro" id="IPR052529">
    <property type="entry name" value="Bact_Transport_Assoc"/>
</dbReference>
<feature type="transmembrane region" description="Helical" evidence="1">
    <location>
        <begin position="9"/>
        <end position="27"/>
    </location>
</feature>
<dbReference type="InterPro" id="IPR012429">
    <property type="entry name" value="HGSNAT_cat"/>
</dbReference>
<dbReference type="Proteomes" id="UP001225598">
    <property type="component" value="Chromosome"/>
</dbReference>
<sequence>MKQERLDGIDLARAIAILGMFIMHTFAKQDPDNKFLQAFEGRSTILFTVLAGVSVILMSRTRNVKQSLAQFGIRGIFIMALGLSITTENTGPIVILSTYGALYLVVAPLLFRAPGWLLAVVAAATTFVAPWLSFVLRQDLEPAAEFGEIPTWSMLVDGEIGRALELLFVTGNFPVLTLAPVFIAGMAAGRALIRTKYAWDGLIGVGGILAAAAFWVNVWALSDRGFVDKLAALDDPFTAYGVTNLADSRFLWVYVPHSGSITELIGSIGVSLCVIGIGVLVCTFGPLNTVTYPLRAVGRMPLTIYTAHIMAVGMINFMGAHISWPEYAWPNLLVPLFFAPAWLVFFKRGPLEMLQRQLLRITG</sequence>
<dbReference type="PANTHER" id="PTHR30590">
    <property type="entry name" value="INNER MEMBRANE PROTEIN"/>
    <property type="match status" value="1"/>
</dbReference>
<protein>
    <submittedName>
        <fullName evidence="4">Heparan-alpha-glucosaminide N-acetyltransferase domain-containing protein</fullName>
    </submittedName>
</protein>
<accession>A0ABY8VKY9</accession>
<evidence type="ECO:0000313" key="4">
    <source>
        <dbReference type="EMBL" id="WIM68225.1"/>
    </source>
</evidence>
<gene>
    <name evidence="4" type="ORF">QP027_02150</name>
</gene>
<name>A0ABY8VKY9_9CORY</name>
<evidence type="ECO:0000259" key="3">
    <source>
        <dbReference type="Pfam" id="PF07786"/>
    </source>
</evidence>
<feature type="transmembrane region" description="Helical" evidence="1">
    <location>
        <begin position="264"/>
        <end position="290"/>
    </location>
</feature>
<evidence type="ECO:0000256" key="1">
    <source>
        <dbReference type="SAM" id="Phobius"/>
    </source>
</evidence>
<dbReference type="PANTHER" id="PTHR30590:SF2">
    <property type="entry name" value="INNER MEMBRANE PROTEIN"/>
    <property type="match status" value="1"/>
</dbReference>
<dbReference type="Pfam" id="PF07786">
    <property type="entry name" value="HGSNAT_cat"/>
    <property type="match status" value="1"/>
</dbReference>
<feature type="transmembrane region" description="Helical" evidence="1">
    <location>
        <begin position="93"/>
        <end position="111"/>
    </location>
</feature>
<dbReference type="RefSeq" id="WP_284825633.1">
    <property type="nucleotide sequence ID" value="NZ_CP126969.1"/>
</dbReference>
<feature type="transmembrane region" description="Helical" evidence="1">
    <location>
        <begin position="201"/>
        <end position="220"/>
    </location>
</feature>
<feature type="transmembrane region" description="Helical" evidence="1">
    <location>
        <begin position="328"/>
        <end position="346"/>
    </location>
</feature>
<evidence type="ECO:0000313" key="5">
    <source>
        <dbReference type="Proteomes" id="UP001225598"/>
    </source>
</evidence>
<feature type="transmembrane region" description="Helical" evidence="1">
    <location>
        <begin position="302"/>
        <end position="322"/>
    </location>
</feature>